<dbReference type="PATRIC" id="fig|213810.4.peg.2000"/>
<evidence type="ECO:0000313" key="3">
    <source>
        <dbReference type="Proteomes" id="UP000007054"/>
    </source>
</evidence>
<dbReference type="HOGENOM" id="CLU_911804_0_0_9"/>
<dbReference type="EMBL" id="FP929052">
    <property type="protein sequence ID" value="CBL18131.1"/>
    <property type="molecule type" value="Genomic_DNA"/>
</dbReference>
<protein>
    <recommendedName>
        <fullName evidence="4">DUF4367 domain-containing protein</fullName>
    </recommendedName>
</protein>
<gene>
    <name evidence="2" type="ordered locus">RUM_21120</name>
</gene>
<dbReference type="KEGG" id="rch:RUM_21120"/>
<organism evidence="2 3">
    <name type="scientific">Ruminococcus champanellensis (strain DSM 18848 / JCM 17042 / KCTC 15320 / 18P13)</name>
    <dbReference type="NCBI Taxonomy" id="213810"/>
    <lineage>
        <taxon>Bacteria</taxon>
        <taxon>Bacillati</taxon>
        <taxon>Bacillota</taxon>
        <taxon>Clostridia</taxon>
        <taxon>Eubacteriales</taxon>
        <taxon>Oscillospiraceae</taxon>
        <taxon>Ruminococcus</taxon>
    </lineage>
</organism>
<keyword evidence="3" id="KW-1185">Reference proteome</keyword>
<name>D4LET6_RUMC1</name>
<sequence>MLAYFKMKRICREYAQQNLRDAEDWFAKYDAGKPHAFSREFQIKLNTAIYGEAFTDAEINDYLHPVCRPAPKTDGRQIRLKRLGMRYAAAIITAAVLTTSALVGLGGVIADPQSCNDVQFSSVKSGCFDNMVAGFLYPSEYYNSSKFNGHVMEGHPDHVSPFQFASVPEGFELKSMHAYSTDSAKGEIELNGNWDQVNRIDYTFTNETMGWLYITVQTAHTSRFYFKERPKPEEGISRVINYRGQDAFLLTEQKLRSKNCALIWCDGLNDYKIFYNDHFSDVQMNDQDIQEFVFSVANSIQLLQK</sequence>
<dbReference type="GeneID" id="83156772"/>
<dbReference type="BioCyc" id="RCHA213810:RUM_RS10250-MONOMER"/>
<accession>D4LET6</accession>
<evidence type="ECO:0000256" key="1">
    <source>
        <dbReference type="SAM" id="Phobius"/>
    </source>
</evidence>
<dbReference type="Proteomes" id="UP000007054">
    <property type="component" value="Chromosome"/>
</dbReference>
<dbReference type="AlphaFoldDB" id="D4LET6"/>
<feature type="transmembrane region" description="Helical" evidence="1">
    <location>
        <begin position="87"/>
        <end position="110"/>
    </location>
</feature>
<reference evidence="2" key="2">
    <citation type="submission" date="2010-03" db="EMBL/GenBank/DDBJ databases">
        <authorList>
            <person name="Pajon A."/>
        </authorList>
    </citation>
    <scope>NUCLEOTIDE SEQUENCE</scope>
    <source>
        <strain evidence="2">Type strain: 18P13</strain>
    </source>
</reference>
<dbReference type="RefSeq" id="WP_015559037.1">
    <property type="nucleotide sequence ID" value="NC_021039.1"/>
</dbReference>
<evidence type="ECO:0000313" key="2">
    <source>
        <dbReference type="EMBL" id="CBL18131.1"/>
    </source>
</evidence>
<evidence type="ECO:0008006" key="4">
    <source>
        <dbReference type="Google" id="ProtNLM"/>
    </source>
</evidence>
<keyword evidence="1" id="KW-0812">Transmembrane</keyword>
<keyword evidence="1" id="KW-0472">Membrane</keyword>
<reference evidence="2" key="1">
    <citation type="submission" date="2010-03" db="EMBL/GenBank/DDBJ databases">
        <title>The genome sequence of Ruminococcus sp. 18P13.</title>
        <authorList>
            <consortium name="metaHIT consortium -- http://www.metahit.eu/"/>
            <person name="Pajon A."/>
            <person name="Turner K."/>
            <person name="Parkhill J."/>
            <person name="Bernalier A."/>
        </authorList>
    </citation>
    <scope>NUCLEOTIDE SEQUENCE [LARGE SCALE GENOMIC DNA]</scope>
    <source>
        <strain evidence="2">Type strain: 18P13</strain>
    </source>
</reference>
<proteinExistence type="predicted"/>
<keyword evidence="1" id="KW-1133">Transmembrane helix</keyword>